<comment type="caution">
    <text evidence="1">The sequence shown here is derived from an EMBL/GenBank/DDBJ whole genome shotgun (WGS) entry which is preliminary data.</text>
</comment>
<keyword evidence="2" id="KW-1185">Reference proteome</keyword>
<name>A0AAE1AY43_9GAST</name>
<accession>A0AAE1AY43</accession>
<proteinExistence type="predicted"/>
<organism evidence="1 2">
    <name type="scientific">Elysia crispata</name>
    <name type="common">lettuce slug</name>
    <dbReference type="NCBI Taxonomy" id="231223"/>
    <lineage>
        <taxon>Eukaryota</taxon>
        <taxon>Metazoa</taxon>
        <taxon>Spiralia</taxon>
        <taxon>Lophotrochozoa</taxon>
        <taxon>Mollusca</taxon>
        <taxon>Gastropoda</taxon>
        <taxon>Heterobranchia</taxon>
        <taxon>Euthyneura</taxon>
        <taxon>Panpulmonata</taxon>
        <taxon>Sacoglossa</taxon>
        <taxon>Placobranchoidea</taxon>
        <taxon>Plakobranchidae</taxon>
        <taxon>Elysia</taxon>
    </lineage>
</organism>
<dbReference type="Proteomes" id="UP001283361">
    <property type="component" value="Unassembled WGS sequence"/>
</dbReference>
<sequence>MNYSSSYHFTASYHGLTTQFPPPEIIYNLFPHMFPIVARLVVESGDLLANTFALCLAGEFFLFESRDLAMDVLEVKLYILITDTFLFASPPSIMRMRHQPDGQAEGNGGA</sequence>
<evidence type="ECO:0000313" key="1">
    <source>
        <dbReference type="EMBL" id="KAK3795012.1"/>
    </source>
</evidence>
<reference evidence="1" key="1">
    <citation type="journal article" date="2023" name="G3 (Bethesda)">
        <title>A reference genome for the long-term kleptoplast-retaining sea slug Elysia crispata morphotype clarki.</title>
        <authorList>
            <person name="Eastman K.E."/>
            <person name="Pendleton A.L."/>
            <person name="Shaikh M.A."/>
            <person name="Suttiyut T."/>
            <person name="Ogas R."/>
            <person name="Tomko P."/>
            <person name="Gavelis G."/>
            <person name="Widhalm J.R."/>
            <person name="Wisecaver J.H."/>
        </authorList>
    </citation>
    <scope>NUCLEOTIDE SEQUENCE</scope>
    <source>
        <strain evidence="1">ECLA1</strain>
    </source>
</reference>
<dbReference type="EMBL" id="JAWDGP010001084">
    <property type="protein sequence ID" value="KAK3795012.1"/>
    <property type="molecule type" value="Genomic_DNA"/>
</dbReference>
<protein>
    <submittedName>
        <fullName evidence="1">Uncharacterized protein</fullName>
    </submittedName>
</protein>
<evidence type="ECO:0000313" key="2">
    <source>
        <dbReference type="Proteomes" id="UP001283361"/>
    </source>
</evidence>
<dbReference type="AlphaFoldDB" id="A0AAE1AY43"/>
<gene>
    <name evidence="1" type="ORF">RRG08_019777</name>
</gene>